<comment type="caution">
    <text evidence="2">The sequence shown here is derived from an EMBL/GenBank/DDBJ whole genome shotgun (WGS) entry which is preliminary data.</text>
</comment>
<organism evidence="2 3">
    <name type="scientific">Mycobacterium kansasii</name>
    <dbReference type="NCBI Taxonomy" id="1768"/>
    <lineage>
        <taxon>Bacteria</taxon>
        <taxon>Bacillati</taxon>
        <taxon>Actinomycetota</taxon>
        <taxon>Actinomycetes</taxon>
        <taxon>Mycobacteriales</taxon>
        <taxon>Mycobacteriaceae</taxon>
        <taxon>Mycobacterium</taxon>
    </lineage>
</organism>
<accession>A0A1V3XLR8</accession>
<dbReference type="EMBL" id="MVBN01000002">
    <property type="protein sequence ID" value="OOK80154.1"/>
    <property type="molecule type" value="Genomic_DNA"/>
</dbReference>
<protein>
    <submittedName>
        <fullName evidence="2">Teichoic acid biosynthesis domain protein</fullName>
    </submittedName>
</protein>
<dbReference type="AlphaFoldDB" id="A0A1V3XLR8"/>
<feature type="region of interest" description="Disordered" evidence="1">
    <location>
        <begin position="22"/>
        <end position="50"/>
    </location>
</feature>
<evidence type="ECO:0000256" key="1">
    <source>
        <dbReference type="SAM" id="MobiDB-lite"/>
    </source>
</evidence>
<evidence type="ECO:0000313" key="2">
    <source>
        <dbReference type="EMBL" id="OOK80154.1"/>
    </source>
</evidence>
<dbReference type="Proteomes" id="UP000188532">
    <property type="component" value="Unassembled WGS sequence"/>
</dbReference>
<name>A0A1V3XLR8_MYCKA</name>
<evidence type="ECO:0000313" key="3">
    <source>
        <dbReference type="Proteomes" id="UP000188532"/>
    </source>
</evidence>
<gene>
    <name evidence="2" type="ORF">BZL29_2768</name>
</gene>
<sequence length="50" mass="5301">MLQGPIALLRTARAQLICYPSAGWPGTPPSDRRDISGAVRDAARPEPATV</sequence>
<reference evidence="2 3" key="1">
    <citation type="submission" date="2017-02" db="EMBL/GenBank/DDBJ databases">
        <title>Complete genome sequences of Mycobacterium kansasii strains isolated from rhesus macaques.</title>
        <authorList>
            <person name="Panda A."/>
            <person name="Nagaraj S."/>
            <person name="Zhao X."/>
            <person name="Tettelin H."/>
            <person name="Detolla L.J."/>
        </authorList>
    </citation>
    <scope>NUCLEOTIDE SEQUENCE [LARGE SCALE GENOMIC DNA]</scope>
    <source>
        <strain evidence="2 3">11-3469</strain>
    </source>
</reference>
<proteinExistence type="predicted"/>